<dbReference type="InterPro" id="IPR007553">
    <property type="entry name" value="2-thiour_desulf"/>
</dbReference>
<dbReference type="InterPro" id="IPR017087">
    <property type="entry name" value="UCP037004"/>
</dbReference>
<keyword evidence="4" id="KW-1185">Reference proteome</keyword>
<organism evidence="3 4">
    <name type="scientific">Methanofollis aquaemaris</name>
    <dbReference type="NCBI Taxonomy" id="126734"/>
    <lineage>
        <taxon>Archaea</taxon>
        <taxon>Methanobacteriati</taxon>
        <taxon>Methanobacteriota</taxon>
        <taxon>Stenosarchaea group</taxon>
        <taxon>Methanomicrobia</taxon>
        <taxon>Methanomicrobiales</taxon>
        <taxon>Methanomicrobiaceae</taxon>
        <taxon>Methanofollis</taxon>
    </lineage>
</organism>
<feature type="region of interest" description="Disordered" evidence="1">
    <location>
        <begin position="313"/>
        <end position="334"/>
    </location>
</feature>
<dbReference type="Pfam" id="PF04463">
    <property type="entry name" value="2-thiour_desulf"/>
    <property type="match status" value="1"/>
</dbReference>
<evidence type="ECO:0000259" key="2">
    <source>
        <dbReference type="Pfam" id="PF08349"/>
    </source>
</evidence>
<dbReference type="PIRSF" id="PIRSF037004">
    <property type="entry name" value="UCP037004"/>
    <property type="match status" value="1"/>
</dbReference>
<dbReference type="KEGG" id="maqe:RJ40_06505"/>
<reference evidence="3" key="1">
    <citation type="journal article" date="2001" name="Int. J. Syst. Evol. Microbiol.">
        <title>Methanofollis aquaemaris sp. nov., a methanogen isolated from an aquaculture fish pond.</title>
        <authorList>
            <person name="Lai M.C."/>
            <person name="Chen S.C."/>
        </authorList>
    </citation>
    <scope>NUCLEOTIDE SEQUENCE</scope>
    <source>
        <strain evidence="3">N2F9704</strain>
    </source>
</reference>
<evidence type="ECO:0000313" key="3">
    <source>
        <dbReference type="EMBL" id="QSZ67172.1"/>
    </source>
</evidence>
<reference evidence="3" key="2">
    <citation type="submission" date="2019-02" db="EMBL/GenBank/DDBJ databases">
        <authorList>
            <person name="Chen S.-C."/>
            <person name="Chien H.-H."/>
            <person name="Lai M.-C."/>
        </authorList>
    </citation>
    <scope>NUCLEOTIDE SEQUENCE</scope>
    <source>
        <strain evidence="3">N2F9704</strain>
    </source>
</reference>
<accession>A0A8A3S544</accession>
<dbReference type="Proteomes" id="UP001042704">
    <property type="component" value="Chromosome"/>
</dbReference>
<dbReference type="InterPro" id="IPR013560">
    <property type="entry name" value="DUF1722"/>
</dbReference>
<evidence type="ECO:0000256" key="1">
    <source>
        <dbReference type="SAM" id="MobiDB-lite"/>
    </source>
</evidence>
<dbReference type="RefSeq" id="WP_265582546.1">
    <property type="nucleotide sequence ID" value="NZ_CP036172.1"/>
</dbReference>
<evidence type="ECO:0000313" key="4">
    <source>
        <dbReference type="Proteomes" id="UP001042704"/>
    </source>
</evidence>
<sequence length="334" mass="38749">MQTFTRPRVVVSRCIEFDHCRWNGDMIRNEVVQRMKEHVEFVPVCAESEIGLGVPREPVRLVEENDEIRLVQHETDRDVTKMMTTFAASFLDELGEVDGFLLKSRSPSCGTRGVKIYRSMEGGASRGTTAGLFAQAVLSRYPDLPVEDEGRLRNRRIREHFLVRLFTLARFRAARDRREMHALAEFHARNKLLLMAYSQKELQTLGRVVANPEKRPVEEVMETYEALLRAALERPPRAASRINVLFHSLGYFKDRLSPEEKAFFLETVEQYRRDEVALCPNLTILRSWIVRFGIDYLADQTFFSPLPPGLMEVPPDLSQDQRDYWKDERGGRRS</sequence>
<dbReference type="GeneID" id="76423998"/>
<dbReference type="PANTHER" id="PTHR30087:SF0">
    <property type="entry name" value="INNER MEMBRANE PROTEIN"/>
    <property type="match status" value="1"/>
</dbReference>
<dbReference type="Pfam" id="PF08349">
    <property type="entry name" value="DUF1722"/>
    <property type="match status" value="1"/>
</dbReference>
<proteinExistence type="predicted"/>
<protein>
    <submittedName>
        <fullName evidence="3">DUF1722 domain-containing protein</fullName>
    </submittedName>
</protein>
<feature type="compositionally biased region" description="Basic and acidic residues" evidence="1">
    <location>
        <begin position="319"/>
        <end position="334"/>
    </location>
</feature>
<dbReference type="AlphaFoldDB" id="A0A8A3S544"/>
<name>A0A8A3S544_9EURY</name>
<dbReference type="PANTHER" id="PTHR30087">
    <property type="entry name" value="INNER MEMBRANE PROTEIN"/>
    <property type="match status" value="1"/>
</dbReference>
<gene>
    <name evidence="3" type="ORF">RJ40_06505</name>
</gene>
<dbReference type="EMBL" id="CP036172">
    <property type="protein sequence ID" value="QSZ67172.1"/>
    <property type="molecule type" value="Genomic_DNA"/>
</dbReference>
<feature type="domain" description="DUF1722" evidence="2">
    <location>
        <begin position="191"/>
        <end position="307"/>
    </location>
</feature>